<dbReference type="AlphaFoldDB" id="E6TQN3"/>
<keyword evidence="2" id="KW-1185">Reference proteome</keyword>
<dbReference type="Proteomes" id="UP000001401">
    <property type="component" value="Chromosome"/>
</dbReference>
<evidence type="ECO:0008006" key="3">
    <source>
        <dbReference type="Google" id="ProtNLM"/>
    </source>
</evidence>
<evidence type="ECO:0000313" key="1">
    <source>
        <dbReference type="EMBL" id="ADU30544.1"/>
    </source>
</evidence>
<proteinExistence type="predicted"/>
<dbReference type="RefSeq" id="WP_013488879.1">
    <property type="nucleotide sequence ID" value="NC_014829.1"/>
</dbReference>
<evidence type="ECO:0000313" key="2">
    <source>
        <dbReference type="Proteomes" id="UP000001401"/>
    </source>
</evidence>
<accession>E6TQN3</accession>
<organism evidence="1 2">
    <name type="scientific">Evansella cellulosilytica (strain ATCC 21833 / DSM 2522 / FERM P-1141 / JCM 9156 / N-4)</name>
    <name type="common">Bacillus cellulosilyticus</name>
    <dbReference type="NCBI Taxonomy" id="649639"/>
    <lineage>
        <taxon>Bacteria</taxon>
        <taxon>Bacillati</taxon>
        <taxon>Bacillota</taxon>
        <taxon>Bacilli</taxon>
        <taxon>Bacillales</taxon>
        <taxon>Bacillaceae</taxon>
        <taxon>Evansella</taxon>
    </lineage>
</organism>
<protein>
    <recommendedName>
        <fullName evidence="3">J domain-containing protein</fullName>
    </recommendedName>
</protein>
<dbReference type="HOGENOM" id="CLU_078505_0_0_9"/>
<gene>
    <name evidence="1" type="ordered locus">Bcell_2284</name>
</gene>
<reference evidence="1" key="1">
    <citation type="submission" date="2010-12" db="EMBL/GenBank/DDBJ databases">
        <title>Complete sequence of Bacillus cellulosilyticus DSM 2522.</title>
        <authorList>
            <consortium name="US DOE Joint Genome Institute"/>
            <person name="Lucas S."/>
            <person name="Copeland A."/>
            <person name="Lapidus A."/>
            <person name="Cheng J.-F."/>
            <person name="Bruce D."/>
            <person name="Goodwin L."/>
            <person name="Pitluck S."/>
            <person name="Chertkov O."/>
            <person name="Detter J.C."/>
            <person name="Han C."/>
            <person name="Tapia R."/>
            <person name="Land M."/>
            <person name="Hauser L."/>
            <person name="Jeffries C."/>
            <person name="Kyrpides N."/>
            <person name="Ivanova N."/>
            <person name="Mikhailova N."/>
            <person name="Brumm P."/>
            <person name="Mead D."/>
            <person name="Woyke T."/>
        </authorList>
    </citation>
    <scope>NUCLEOTIDE SEQUENCE [LARGE SCALE GENOMIC DNA]</scope>
    <source>
        <strain evidence="1">DSM 2522</strain>
    </source>
</reference>
<dbReference type="KEGG" id="bco:Bcell_2284"/>
<dbReference type="EMBL" id="CP002394">
    <property type="protein sequence ID" value="ADU30544.1"/>
    <property type="molecule type" value="Genomic_DNA"/>
</dbReference>
<name>E6TQN3_EVAC2</name>
<sequence>MDLDEAYKELKLDKEASEEKLEEVYMLWIKRQKSEIDRNISKNDQADIEVITKAYTIIKNHFLQNRMASVPVKGKFKKSLEHILYYYKQHILAFGVITVLVVYVTSTIIESRQEQAYLASLPNPDLSIAFYGEFRNIDTAALEKNILSIFPDWERVEFTIITSPIEMNTHFEIGEQQTSIISLMQDTSDIYIVDKYHYEILLNEGGFHSMDYIEPFIVENWQEERLLYEEVNSNGQKELFGINITSHSIFNRTGVVPYNENIITIHSRSENEIFVMEDFIRQLISVSP</sequence>
<dbReference type="OrthoDB" id="1738492at2"/>
<dbReference type="eggNOG" id="COG2214">
    <property type="taxonomic scope" value="Bacteria"/>
</dbReference>